<reference evidence="1 2" key="1">
    <citation type="submission" date="2024-01" db="EMBL/GenBank/DDBJ databases">
        <title>A draft genome for the cacao thread blight pathogen Marasmiellus scandens.</title>
        <authorList>
            <person name="Baruah I.K."/>
            <person name="Leung J."/>
            <person name="Bukari Y."/>
            <person name="Amoako-Attah I."/>
            <person name="Meinhardt L.W."/>
            <person name="Bailey B.A."/>
            <person name="Cohen S.P."/>
        </authorList>
    </citation>
    <scope>NUCLEOTIDE SEQUENCE [LARGE SCALE GENOMIC DNA]</scope>
    <source>
        <strain evidence="1 2">GH-19</strain>
    </source>
</reference>
<evidence type="ECO:0000313" key="1">
    <source>
        <dbReference type="EMBL" id="KAK7447008.1"/>
    </source>
</evidence>
<protein>
    <recommendedName>
        <fullName evidence="3">F-box domain-containing protein</fullName>
    </recommendedName>
</protein>
<dbReference type="Proteomes" id="UP001498398">
    <property type="component" value="Unassembled WGS sequence"/>
</dbReference>
<organism evidence="1 2">
    <name type="scientific">Marasmiellus scandens</name>
    <dbReference type="NCBI Taxonomy" id="2682957"/>
    <lineage>
        <taxon>Eukaryota</taxon>
        <taxon>Fungi</taxon>
        <taxon>Dikarya</taxon>
        <taxon>Basidiomycota</taxon>
        <taxon>Agaricomycotina</taxon>
        <taxon>Agaricomycetes</taxon>
        <taxon>Agaricomycetidae</taxon>
        <taxon>Agaricales</taxon>
        <taxon>Marasmiineae</taxon>
        <taxon>Omphalotaceae</taxon>
        <taxon>Marasmiellus</taxon>
    </lineage>
</organism>
<dbReference type="EMBL" id="JBANRG010000042">
    <property type="protein sequence ID" value="KAK7447008.1"/>
    <property type="molecule type" value="Genomic_DNA"/>
</dbReference>
<sequence>MRTTKTAEIDLPTEILQTIIDATIEPNPYHRDRYNTGDQTPNTLFVKINSRLYNDNFDYLWNPIYAMSMVNRRFRQLCLPVLFSHVHFALHENGSEKTEQSEMKRLSTVLGRNTHLAQFVRHVLLGSRYNHQQLVINILAKFPNLKLVEISNRVKDWRSEMSTVVEAANRHPCPSLQIVYFCVSAKEIARHPPTISLSRIAIETWDDGHHDPSQHLSKGLHILKLQWPTGLWYTKTYPGLQNVSYWDEYISPGDFCDFLARHPELKKVVSGRTATSSWTAQTPWGQKLLAALEPHPCAISSDYTIVQVRKDDWHFFRVVLKLKIAHASSIVDILSKINLPHAEYLDLDLEDGDDSITDAELDTLSLDNLIPRNCPHLETFYLPEIIFRCISRRWYPTQSAESAVDAATQLDLRPFCEDFSFTLGRSLKNLRYVFYGIPRGDVVTAKYSLYCHQVGSPECSGVKVRVKIGGRAGDPFFADLKLYQNYA</sequence>
<proteinExistence type="predicted"/>
<evidence type="ECO:0000313" key="2">
    <source>
        <dbReference type="Proteomes" id="UP001498398"/>
    </source>
</evidence>
<name>A0ABR1J125_9AGAR</name>
<keyword evidence="2" id="KW-1185">Reference proteome</keyword>
<gene>
    <name evidence="1" type="ORF">VKT23_014221</name>
</gene>
<comment type="caution">
    <text evidence="1">The sequence shown here is derived from an EMBL/GenBank/DDBJ whole genome shotgun (WGS) entry which is preliminary data.</text>
</comment>
<accession>A0ABR1J125</accession>
<evidence type="ECO:0008006" key="3">
    <source>
        <dbReference type="Google" id="ProtNLM"/>
    </source>
</evidence>